<sequence length="310" mass="33035">MIKDLGLLAAGVVLLYAGGEIMVQSATRLALLLGISPLVIGLTLVAFGTSAPELAATLVASFKGLGDVAFGNIIGSNIANIGLVLGLVALVSPLKTTFRFVTQEMPFMLFVSGLLFVLGRDGYLGRLDGFIFLSLLGLFLFFLFKRDKTIESLADNEHKNSRSKIFLYAVGIFAGIGLLSFGANVLVEGAVNIARHLGISERVIGLTMVAVGTSLPELVSTLVAAYRRAGDIILGNIIGSNIMNILAILGLTPVIKPFSFSKEGVTIDLSIMIFFSLMAWAMLAHKKTVGRLKGAILLGAYILYVLYLYK</sequence>
<feature type="domain" description="Sodium/calcium exchanger membrane region" evidence="6">
    <location>
        <begin position="168"/>
        <end position="309"/>
    </location>
</feature>
<evidence type="ECO:0000256" key="2">
    <source>
        <dbReference type="ARBA" id="ARBA00022692"/>
    </source>
</evidence>
<protein>
    <submittedName>
        <fullName evidence="7">Na+/Ca+ antiporter, CaCA family</fullName>
    </submittedName>
</protein>
<dbReference type="HOGENOM" id="CLU_007948_0_3_0"/>
<dbReference type="GO" id="GO:0005886">
    <property type="term" value="C:plasma membrane"/>
    <property type="evidence" value="ECO:0007669"/>
    <property type="project" value="TreeGrafter"/>
</dbReference>
<evidence type="ECO:0000256" key="5">
    <source>
        <dbReference type="SAM" id="Phobius"/>
    </source>
</evidence>
<evidence type="ECO:0000256" key="1">
    <source>
        <dbReference type="ARBA" id="ARBA00004141"/>
    </source>
</evidence>
<dbReference type="InterPro" id="IPR004481">
    <property type="entry name" value="K/Na/Ca-exchanger"/>
</dbReference>
<evidence type="ECO:0000259" key="6">
    <source>
        <dbReference type="Pfam" id="PF01699"/>
    </source>
</evidence>
<dbReference type="OrthoDB" id="9794225at2"/>
<feature type="transmembrane region" description="Helical" evidence="5">
    <location>
        <begin position="203"/>
        <end position="226"/>
    </location>
</feature>
<organism evidence="7 8">
    <name type="scientific">Thermodesulfatator indicus (strain DSM 15286 / JCM 11887 / CIR29812)</name>
    <dbReference type="NCBI Taxonomy" id="667014"/>
    <lineage>
        <taxon>Bacteria</taxon>
        <taxon>Pseudomonadati</taxon>
        <taxon>Thermodesulfobacteriota</taxon>
        <taxon>Thermodesulfobacteria</taxon>
        <taxon>Thermodesulfobacteriales</taxon>
        <taxon>Thermodesulfatatoraceae</taxon>
        <taxon>Thermodesulfatator</taxon>
    </lineage>
</organism>
<dbReference type="RefSeq" id="WP_013908724.1">
    <property type="nucleotide sequence ID" value="NC_015681.1"/>
</dbReference>
<evidence type="ECO:0000256" key="4">
    <source>
        <dbReference type="ARBA" id="ARBA00023136"/>
    </source>
</evidence>
<evidence type="ECO:0000313" key="7">
    <source>
        <dbReference type="EMBL" id="AEH45985.1"/>
    </source>
</evidence>
<proteinExistence type="predicted"/>
<gene>
    <name evidence="7" type="ordered locus">Thein_2137</name>
</gene>
<dbReference type="GO" id="GO:0008273">
    <property type="term" value="F:calcium, potassium:sodium antiporter activity"/>
    <property type="evidence" value="ECO:0007669"/>
    <property type="project" value="TreeGrafter"/>
</dbReference>
<feature type="transmembrane region" description="Helical" evidence="5">
    <location>
        <begin position="123"/>
        <end position="144"/>
    </location>
</feature>
<feature type="domain" description="Sodium/calcium exchanger membrane region" evidence="6">
    <location>
        <begin position="5"/>
        <end position="144"/>
    </location>
</feature>
<dbReference type="PANTHER" id="PTHR10846:SF8">
    <property type="entry name" value="INNER MEMBRANE PROTEIN YRBG"/>
    <property type="match status" value="1"/>
</dbReference>
<keyword evidence="4 5" id="KW-0472">Membrane</keyword>
<feature type="transmembrane region" description="Helical" evidence="5">
    <location>
        <begin position="267"/>
        <end position="285"/>
    </location>
</feature>
<dbReference type="eggNOG" id="COG0530">
    <property type="taxonomic scope" value="Bacteria"/>
</dbReference>
<dbReference type="STRING" id="667014.Thein_2137"/>
<keyword evidence="8" id="KW-1185">Reference proteome</keyword>
<feature type="transmembrane region" description="Helical" evidence="5">
    <location>
        <begin position="6"/>
        <end position="23"/>
    </location>
</feature>
<reference evidence="8" key="1">
    <citation type="submission" date="2011-04" db="EMBL/GenBank/DDBJ databases">
        <title>The complete genome of Thermodesulfatator indicus DSM 15286.</title>
        <authorList>
            <person name="Lucas S."/>
            <person name="Copeland A."/>
            <person name="Lapidus A."/>
            <person name="Bruce D."/>
            <person name="Goodwin L."/>
            <person name="Pitluck S."/>
            <person name="Peters L."/>
            <person name="Kyrpides N."/>
            <person name="Mavromatis K."/>
            <person name="Pagani I."/>
            <person name="Ivanova N."/>
            <person name="Saunders L."/>
            <person name="Detter J.C."/>
            <person name="Tapia R."/>
            <person name="Han C."/>
            <person name="Land M."/>
            <person name="Hauser L."/>
            <person name="Markowitz V."/>
            <person name="Cheng J.-F."/>
            <person name="Hugenholtz P."/>
            <person name="Woyke T."/>
            <person name="Wu D."/>
            <person name="Spring S."/>
            <person name="Schroeder M."/>
            <person name="Brambilla E."/>
            <person name="Klenk H.-P."/>
            <person name="Eisen J.A."/>
        </authorList>
    </citation>
    <scope>NUCLEOTIDE SEQUENCE [LARGE SCALE GENOMIC DNA]</scope>
    <source>
        <strain evidence="8">DSM 15286 / JCM 11887 / CIR29812</strain>
    </source>
</reference>
<dbReference type="Proteomes" id="UP000006793">
    <property type="component" value="Chromosome"/>
</dbReference>
<dbReference type="FunCoup" id="F8ADG8">
    <property type="interactions" value="110"/>
</dbReference>
<comment type="subcellular location">
    <subcellularLocation>
        <location evidence="1">Membrane</location>
        <topology evidence="1">Multi-pass membrane protein</topology>
    </subcellularLocation>
</comment>
<name>F8ADG8_THEID</name>
<dbReference type="Pfam" id="PF01699">
    <property type="entry name" value="Na_Ca_ex"/>
    <property type="match status" value="2"/>
</dbReference>
<accession>F8ADG8</accession>
<dbReference type="AlphaFoldDB" id="F8ADG8"/>
<keyword evidence="3 5" id="KW-1133">Transmembrane helix</keyword>
<evidence type="ECO:0000313" key="8">
    <source>
        <dbReference type="Proteomes" id="UP000006793"/>
    </source>
</evidence>
<feature type="transmembrane region" description="Helical" evidence="5">
    <location>
        <begin position="165"/>
        <end position="183"/>
    </location>
</feature>
<feature type="transmembrane region" description="Helical" evidence="5">
    <location>
        <begin position="98"/>
        <end position="117"/>
    </location>
</feature>
<feature type="transmembrane region" description="Helical" evidence="5">
    <location>
        <begin position="69"/>
        <end position="91"/>
    </location>
</feature>
<feature type="transmembrane region" description="Helical" evidence="5">
    <location>
        <begin position="30"/>
        <end position="49"/>
    </location>
</feature>
<dbReference type="GO" id="GO:0006874">
    <property type="term" value="P:intracellular calcium ion homeostasis"/>
    <property type="evidence" value="ECO:0007669"/>
    <property type="project" value="TreeGrafter"/>
</dbReference>
<dbReference type="PaxDb" id="667014-Thein_2137"/>
<feature type="transmembrane region" description="Helical" evidence="5">
    <location>
        <begin position="292"/>
        <end position="309"/>
    </location>
</feature>
<evidence type="ECO:0000256" key="3">
    <source>
        <dbReference type="ARBA" id="ARBA00022989"/>
    </source>
</evidence>
<dbReference type="InParanoid" id="F8ADG8"/>
<dbReference type="GO" id="GO:0005262">
    <property type="term" value="F:calcium channel activity"/>
    <property type="evidence" value="ECO:0007669"/>
    <property type="project" value="TreeGrafter"/>
</dbReference>
<feature type="transmembrane region" description="Helical" evidence="5">
    <location>
        <begin position="233"/>
        <end position="255"/>
    </location>
</feature>
<reference evidence="7 8" key="2">
    <citation type="journal article" date="2012" name="Stand. Genomic Sci.">
        <title>Complete genome sequence of the thermophilic sulfate-reducing ocean bacterium Thermodesulfatator indicus type strain (CIR29812(T)).</title>
        <authorList>
            <person name="Anderson I."/>
            <person name="Saunders E."/>
            <person name="Lapidus A."/>
            <person name="Nolan M."/>
            <person name="Lucas S."/>
            <person name="Tice H."/>
            <person name="Del Rio T.G."/>
            <person name="Cheng J.F."/>
            <person name="Han C."/>
            <person name="Tapia R."/>
            <person name="Goodwin L.A."/>
            <person name="Pitluck S."/>
            <person name="Liolios K."/>
            <person name="Mavromatis K."/>
            <person name="Pagani I."/>
            <person name="Ivanova N."/>
            <person name="Mikhailova N."/>
            <person name="Pati A."/>
            <person name="Chen A."/>
            <person name="Palaniappan K."/>
            <person name="Land M."/>
            <person name="Hauser L."/>
            <person name="Jeffries C.D."/>
            <person name="Chang Y.J."/>
            <person name="Brambilla E.M."/>
            <person name="Rohde M."/>
            <person name="Spring S."/>
            <person name="Goker M."/>
            <person name="Detter J.C."/>
            <person name="Woyke T."/>
            <person name="Bristow J."/>
            <person name="Eisen J.A."/>
            <person name="Markowitz V."/>
            <person name="Hugenholtz P."/>
            <person name="Kyrpides N.C."/>
            <person name="Klenk H.P."/>
        </authorList>
    </citation>
    <scope>NUCLEOTIDE SEQUENCE [LARGE SCALE GENOMIC DNA]</scope>
    <source>
        <strain evidence="8">DSM 15286 / JCM 11887 / CIR29812</strain>
    </source>
</reference>
<dbReference type="Gene3D" id="1.20.1420.30">
    <property type="entry name" value="NCX, central ion-binding region"/>
    <property type="match status" value="1"/>
</dbReference>
<keyword evidence="2 5" id="KW-0812">Transmembrane</keyword>
<dbReference type="KEGG" id="tid:Thein_2137"/>
<dbReference type="NCBIfam" id="TIGR00367">
    <property type="entry name" value="calcium/sodium antiporter"/>
    <property type="match status" value="1"/>
</dbReference>
<dbReference type="InterPro" id="IPR004837">
    <property type="entry name" value="NaCa_Exmemb"/>
</dbReference>
<dbReference type="PANTHER" id="PTHR10846">
    <property type="entry name" value="SODIUM/POTASSIUM/CALCIUM EXCHANGER"/>
    <property type="match status" value="1"/>
</dbReference>
<dbReference type="EMBL" id="CP002683">
    <property type="protein sequence ID" value="AEH45985.1"/>
    <property type="molecule type" value="Genomic_DNA"/>
</dbReference>
<dbReference type="InterPro" id="IPR044880">
    <property type="entry name" value="NCX_ion-bd_dom_sf"/>
</dbReference>